<dbReference type="EMBL" id="VSRR010001086">
    <property type="protein sequence ID" value="MPC22420.1"/>
    <property type="molecule type" value="Genomic_DNA"/>
</dbReference>
<evidence type="ECO:0000256" key="1">
    <source>
        <dbReference type="SAM" id="MobiDB-lite"/>
    </source>
</evidence>
<gene>
    <name evidence="2" type="ORF">E2C01_015433</name>
</gene>
<evidence type="ECO:0000313" key="3">
    <source>
        <dbReference type="Proteomes" id="UP000324222"/>
    </source>
</evidence>
<feature type="compositionally biased region" description="Low complexity" evidence="1">
    <location>
        <begin position="7"/>
        <end position="20"/>
    </location>
</feature>
<proteinExistence type="predicted"/>
<name>A0A5B7DLN1_PORTR</name>
<comment type="caution">
    <text evidence="2">The sequence shown here is derived from an EMBL/GenBank/DDBJ whole genome shotgun (WGS) entry which is preliminary data.</text>
</comment>
<evidence type="ECO:0000313" key="2">
    <source>
        <dbReference type="EMBL" id="MPC22420.1"/>
    </source>
</evidence>
<dbReference type="Proteomes" id="UP000324222">
    <property type="component" value="Unassembled WGS sequence"/>
</dbReference>
<keyword evidence="3" id="KW-1185">Reference proteome</keyword>
<sequence>MDEHSNNRSSSSGNKINNKGKQNKVRHLTSNKAEDNKMGGQKHHLQCERTGHDSNLRLAVENSPGGRNAFAGHTSCPARLDWTRERQKREKREEIVKGKGLFVHVCDY</sequence>
<protein>
    <submittedName>
        <fullName evidence="2">Uncharacterized protein</fullName>
    </submittedName>
</protein>
<organism evidence="2 3">
    <name type="scientific">Portunus trituberculatus</name>
    <name type="common">Swimming crab</name>
    <name type="synonym">Neptunus trituberculatus</name>
    <dbReference type="NCBI Taxonomy" id="210409"/>
    <lineage>
        <taxon>Eukaryota</taxon>
        <taxon>Metazoa</taxon>
        <taxon>Ecdysozoa</taxon>
        <taxon>Arthropoda</taxon>
        <taxon>Crustacea</taxon>
        <taxon>Multicrustacea</taxon>
        <taxon>Malacostraca</taxon>
        <taxon>Eumalacostraca</taxon>
        <taxon>Eucarida</taxon>
        <taxon>Decapoda</taxon>
        <taxon>Pleocyemata</taxon>
        <taxon>Brachyura</taxon>
        <taxon>Eubrachyura</taxon>
        <taxon>Portunoidea</taxon>
        <taxon>Portunidae</taxon>
        <taxon>Portuninae</taxon>
        <taxon>Portunus</taxon>
    </lineage>
</organism>
<accession>A0A5B7DLN1</accession>
<feature type="region of interest" description="Disordered" evidence="1">
    <location>
        <begin position="1"/>
        <end position="45"/>
    </location>
</feature>
<reference evidence="2 3" key="1">
    <citation type="submission" date="2019-05" db="EMBL/GenBank/DDBJ databases">
        <title>Another draft genome of Portunus trituberculatus and its Hox gene families provides insights of decapod evolution.</title>
        <authorList>
            <person name="Jeong J.-H."/>
            <person name="Song I."/>
            <person name="Kim S."/>
            <person name="Choi T."/>
            <person name="Kim D."/>
            <person name="Ryu S."/>
            <person name="Kim W."/>
        </authorList>
    </citation>
    <scope>NUCLEOTIDE SEQUENCE [LARGE SCALE GENOMIC DNA]</scope>
    <source>
        <tissue evidence="2">Muscle</tissue>
    </source>
</reference>
<dbReference type="AlphaFoldDB" id="A0A5B7DLN1"/>